<dbReference type="Pfam" id="PF05721">
    <property type="entry name" value="PhyH"/>
    <property type="match status" value="1"/>
</dbReference>
<gene>
    <name evidence="1" type="ORF">A1OK_03645</name>
</gene>
<protein>
    <submittedName>
        <fullName evidence="1">Phytanoyl-CoA dioxygenase</fullName>
    </submittedName>
</protein>
<sequence>MRRNGQGTSTSFFQISDVDLDAFKISCEQSVQPERYPLAADIISNVVIYDGADLRAAANGDSDSVNAFQNEMADVLLHGPGVFAIKGFYAKTSIIDAMSQVFEQILENERGYGAGDHFGKTGPQANGRIWNVFQKSAEANPEVFVHYYKNPLLQIVSEAWLGPHYQMTAQVNIVRPGGAAQVSHRDFHLGFQQPQETARYPIHIQQMSAMLTLQGAVAHTDMPLESGPTKLLPFSQHYPLGYMAYHEKAFQDYFENNYVQVPLEKGDAVFFNPALFHAAGENRTLDFHRSANLLQVSSAFSKPMETVDLAHICRKVYPVLLNLWRNDALSPDEKNAIITTATDGYSFPTNLDTDPPIGGLAPESMEALLHRALDEDMQAATFEVALAQLREKQRA</sequence>
<comment type="caution">
    <text evidence="1">The sequence shown here is derived from an EMBL/GenBank/DDBJ whole genome shotgun (WGS) entry which is preliminary data.</text>
</comment>
<dbReference type="Proteomes" id="UP000095039">
    <property type="component" value="Unassembled WGS sequence"/>
</dbReference>
<evidence type="ECO:0000313" key="2">
    <source>
        <dbReference type="Proteomes" id="UP000095039"/>
    </source>
</evidence>
<keyword evidence="2" id="KW-1185">Reference proteome</keyword>
<keyword evidence="1" id="KW-0223">Dioxygenase</keyword>
<dbReference type="EMBL" id="AJWN02000090">
    <property type="protein sequence ID" value="OEE59116.1"/>
    <property type="molecule type" value="Genomic_DNA"/>
</dbReference>
<accession>A0A1E5C0S0</accession>
<dbReference type="Gene3D" id="2.60.120.620">
    <property type="entry name" value="q2cbj1_9rhob like domain"/>
    <property type="match status" value="1"/>
</dbReference>
<dbReference type="AlphaFoldDB" id="A0A1E5C0S0"/>
<dbReference type="GO" id="GO:0001561">
    <property type="term" value="P:fatty acid alpha-oxidation"/>
    <property type="evidence" value="ECO:0007669"/>
    <property type="project" value="InterPro"/>
</dbReference>
<dbReference type="GO" id="GO:0048244">
    <property type="term" value="F:phytanoyl-CoA dioxygenase activity"/>
    <property type="evidence" value="ECO:0007669"/>
    <property type="project" value="InterPro"/>
</dbReference>
<dbReference type="InterPro" id="IPR047128">
    <property type="entry name" value="PhyH"/>
</dbReference>
<keyword evidence="1" id="KW-0560">Oxidoreductase</keyword>
<dbReference type="PANTHER" id="PTHR21308:SF8">
    <property type="entry name" value="PHYTANOYL-COA DIOXYGENASE FAMILY PROTEIN (AFU_ORTHOLOGUE AFUA_2G09620)"/>
    <property type="match status" value="1"/>
</dbReference>
<dbReference type="RefSeq" id="WP_016961355.1">
    <property type="nucleotide sequence ID" value="NZ_AJWN02000090.1"/>
</dbReference>
<dbReference type="InterPro" id="IPR008775">
    <property type="entry name" value="Phytyl_CoA_dOase-like"/>
</dbReference>
<dbReference type="PANTHER" id="PTHR21308">
    <property type="entry name" value="PHYTANOYL-COA ALPHA-HYDROXYLASE"/>
    <property type="match status" value="1"/>
</dbReference>
<proteinExistence type="predicted"/>
<name>A0A1E5C0S0_9GAMM</name>
<evidence type="ECO:0000313" key="1">
    <source>
        <dbReference type="EMBL" id="OEE59116.1"/>
    </source>
</evidence>
<organism evidence="1 2">
    <name type="scientific">Enterovibrio norvegicus FF-454</name>
    <dbReference type="NCBI Taxonomy" id="1185651"/>
    <lineage>
        <taxon>Bacteria</taxon>
        <taxon>Pseudomonadati</taxon>
        <taxon>Pseudomonadota</taxon>
        <taxon>Gammaproteobacteria</taxon>
        <taxon>Vibrionales</taxon>
        <taxon>Vibrionaceae</taxon>
        <taxon>Enterovibrio</taxon>
    </lineage>
</organism>
<reference evidence="1 2" key="1">
    <citation type="journal article" date="2012" name="Science">
        <title>Ecological populations of bacteria act as socially cohesive units of antibiotic production and resistance.</title>
        <authorList>
            <person name="Cordero O.X."/>
            <person name="Wildschutte H."/>
            <person name="Kirkup B."/>
            <person name="Proehl S."/>
            <person name="Ngo L."/>
            <person name="Hussain F."/>
            <person name="Le Roux F."/>
            <person name="Mincer T."/>
            <person name="Polz M.F."/>
        </authorList>
    </citation>
    <scope>NUCLEOTIDE SEQUENCE [LARGE SCALE GENOMIC DNA]</scope>
    <source>
        <strain evidence="1 2">FF-454</strain>
    </source>
</reference>
<dbReference type="SUPFAM" id="SSF51197">
    <property type="entry name" value="Clavaminate synthase-like"/>
    <property type="match status" value="1"/>
</dbReference>